<evidence type="ECO:0000313" key="7">
    <source>
        <dbReference type="EMBL" id="HGY56502.1"/>
    </source>
</evidence>
<dbReference type="CDD" id="cd06502">
    <property type="entry name" value="TA_like"/>
    <property type="match status" value="1"/>
</dbReference>
<dbReference type="AlphaFoldDB" id="A0A7V4U377"/>
<dbReference type="SUPFAM" id="SSF53383">
    <property type="entry name" value="PLP-dependent transferases"/>
    <property type="match status" value="1"/>
</dbReference>
<evidence type="ECO:0000256" key="3">
    <source>
        <dbReference type="ARBA" id="ARBA00022898"/>
    </source>
</evidence>
<dbReference type="GO" id="GO:0005829">
    <property type="term" value="C:cytosol"/>
    <property type="evidence" value="ECO:0007669"/>
    <property type="project" value="TreeGrafter"/>
</dbReference>
<dbReference type="Gene3D" id="3.40.640.10">
    <property type="entry name" value="Type I PLP-dependent aspartate aminotransferase-like (Major domain)"/>
    <property type="match status" value="1"/>
</dbReference>
<proteinExistence type="inferred from homology"/>
<evidence type="ECO:0000259" key="6">
    <source>
        <dbReference type="Pfam" id="PF01212"/>
    </source>
</evidence>
<dbReference type="NCBIfam" id="NF041359">
    <property type="entry name" value="GntG_guanitoxin"/>
    <property type="match status" value="1"/>
</dbReference>
<keyword evidence="3" id="KW-0663">Pyridoxal phosphate</keyword>
<organism evidence="7">
    <name type="scientific">Caldithrix abyssi</name>
    <dbReference type="NCBI Taxonomy" id="187145"/>
    <lineage>
        <taxon>Bacteria</taxon>
        <taxon>Pseudomonadati</taxon>
        <taxon>Calditrichota</taxon>
        <taxon>Calditrichia</taxon>
        <taxon>Calditrichales</taxon>
        <taxon>Calditrichaceae</taxon>
        <taxon>Caldithrix</taxon>
    </lineage>
</organism>
<dbReference type="InterPro" id="IPR001597">
    <property type="entry name" value="ArAA_b-elim_lyase/Thr_aldolase"/>
</dbReference>
<dbReference type="InterPro" id="IPR015421">
    <property type="entry name" value="PyrdxlP-dep_Trfase_major"/>
</dbReference>
<keyword evidence="4 7" id="KW-0456">Lyase</keyword>
<accession>A0A7V4U377</accession>
<dbReference type="PIRSF" id="PIRSF017617">
    <property type="entry name" value="Thr_aldolase"/>
    <property type="match status" value="1"/>
</dbReference>
<dbReference type="PANTHER" id="PTHR48097:SF9">
    <property type="entry name" value="L-THREONINE ALDOLASE"/>
    <property type="match status" value="1"/>
</dbReference>
<comment type="cofactor">
    <cofactor evidence="1">
        <name>pyridoxal 5'-phosphate</name>
        <dbReference type="ChEBI" id="CHEBI:597326"/>
    </cofactor>
</comment>
<comment type="caution">
    <text evidence="7">The sequence shown here is derived from an EMBL/GenBank/DDBJ whole genome shotgun (WGS) entry which is preliminary data.</text>
</comment>
<feature type="domain" description="Aromatic amino acid beta-eliminating lyase/threonine aldolase" evidence="6">
    <location>
        <begin position="5"/>
        <end position="288"/>
    </location>
</feature>
<dbReference type="EC" id="4.1.2.48" evidence="7"/>
<gene>
    <name evidence="7" type="ORF">ENK44_12405</name>
</gene>
<evidence type="ECO:0000256" key="4">
    <source>
        <dbReference type="ARBA" id="ARBA00023239"/>
    </source>
</evidence>
<dbReference type="GO" id="GO:0006545">
    <property type="term" value="P:glycine biosynthetic process"/>
    <property type="evidence" value="ECO:0007669"/>
    <property type="project" value="TreeGrafter"/>
</dbReference>
<dbReference type="Pfam" id="PF01212">
    <property type="entry name" value="Beta_elim_lyase"/>
    <property type="match status" value="1"/>
</dbReference>
<evidence type="ECO:0000256" key="2">
    <source>
        <dbReference type="ARBA" id="ARBA00006966"/>
    </source>
</evidence>
<dbReference type="InterPro" id="IPR015424">
    <property type="entry name" value="PyrdxlP-dep_Trfase"/>
</dbReference>
<feature type="modified residue" description="N6-(pyridoxal phosphate)lysine" evidence="5">
    <location>
        <position position="201"/>
    </location>
</feature>
<dbReference type="Proteomes" id="UP000885779">
    <property type="component" value="Unassembled WGS sequence"/>
</dbReference>
<evidence type="ECO:0000256" key="5">
    <source>
        <dbReference type="PIRSR" id="PIRSR017617-1"/>
    </source>
</evidence>
<dbReference type="FunFam" id="3.40.640.10:FF:000030">
    <property type="entry name" value="Low-specificity L-threonine aldolase"/>
    <property type="match status" value="1"/>
</dbReference>
<evidence type="ECO:0000256" key="1">
    <source>
        <dbReference type="ARBA" id="ARBA00001933"/>
    </source>
</evidence>
<dbReference type="InterPro" id="IPR023603">
    <property type="entry name" value="Low_specificity_L-TA-like"/>
</dbReference>
<sequence>MNPIDLRSDTITQPSQAMREFMMNAEVGDDVYGEDPTVNALQNKICELTGKEAALFVSSGTQANQVSLSAHTEPGNEIICEYRSHIFNYESGAAALLSGIQLHPLISEYGILDLEQVENAIRPKEDHYPKTRVIAVENTHNRWGGTIYPLEEIKKLRLLADEYGLLMHLDGARLWNASVATGVSLKEYASFFDSVSLCFSKGLGAPVGSIVVGSKAFIRRAHYYRKAFGGGMRQAGFLAAAAIYAIDHNFERLVDDHRRARTLAETINDLPPFVVNLRTVETNIVIIDTSISGLSAPYVSEKLAENGLRVSAISPTRLRAVTHLHFDDNQLDKAIEIFKSTKF</sequence>
<dbReference type="GO" id="GO:0006567">
    <property type="term" value="P:L-threonine catabolic process"/>
    <property type="evidence" value="ECO:0007669"/>
    <property type="project" value="TreeGrafter"/>
</dbReference>
<reference evidence="7" key="1">
    <citation type="journal article" date="2020" name="mSystems">
        <title>Genome- and Community-Level Interaction Insights into Carbon Utilization and Element Cycling Functions of Hydrothermarchaeota in Hydrothermal Sediment.</title>
        <authorList>
            <person name="Zhou Z."/>
            <person name="Liu Y."/>
            <person name="Xu W."/>
            <person name="Pan J."/>
            <person name="Luo Z.H."/>
            <person name="Li M."/>
        </authorList>
    </citation>
    <scope>NUCLEOTIDE SEQUENCE [LARGE SCALE GENOMIC DNA]</scope>
    <source>
        <strain evidence="7">HyVt-577</strain>
    </source>
</reference>
<dbReference type="PANTHER" id="PTHR48097">
    <property type="entry name" value="L-THREONINE ALDOLASE-RELATED"/>
    <property type="match status" value="1"/>
</dbReference>
<dbReference type="GO" id="GO:0008732">
    <property type="term" value="F:L-allo-threonine aldolase activity"/>
    <property type="evidence" value="ECO:0007669"/>
    <property type="project" value="TreeGrafter"/>
</dbReference>
<comment type="similarity">
    <text evidence="2">Belongs to the threonine aldolase family.</text>
</comment>
<name>A0A7V4U377_CALAY</name>
<protein>
    <submittedName>
        <fullName evidence="7">Low-specificity L-threonine aldolase</fullName>
        <ecNumber evidence="7">4.1.2.48</ecNumber>
    </submittedName>
</protein>
<dbReference type="Gene3D" id="3.90.1150.10">
    <property type="entry name" value="Aspartate Aminotransferase, domain 1"/>
    <property type="match status" value="1"/>
</dbReference>
<dbReference type="InterPro" id="IPR015422">
    <property type="entry name" value="PyrdxlP-dep_Trfase_small"/>
</dbReference>
<dbReference type="FunFam" id="3.90.1150.10:FF:000041">
    <property type="entry name" value="Low-specificity L-threonine aldolase"/>
    <property type="match status" value="1"/>
</dbReference>
<dbReference type="EMBL" id="DRQG01000114">
    <property type="protein sequence ID" value="HGY56502.1"/>
    <property type="molecule type" value="Genomic_DNA"/>
</dbReference>
<dbReference type="NCBIfam" id="NF007825">
    <property type="entry name" value="PRK10534.1"/>
    <property type="match status" value="1"/>
</dbReference>